<dbReference type="SUPFAM" id="SSF57850">
    <property type="entry name" value="RING/U-box"/>
    <property type="match status" value="1"/>
</dbReference>
<dbReference type="InterPro" id="IPR013083">
    <property type="entry name" value="Znf_RING/FYVE/PHD"/>
</dbReference>
<evidence type="ECO:0000313" key="2">
    <source>
        <dbReference type="Proteomes" id="UP000276133"/>
    </source>
</evidence>
<organism evidence="1 2">
    <name type="scientific">Brachionus plicatilis</name>
    <name type="common">Marine rotifer</name>
    <name type="synonym">Brachionus muelleri</name>
    <dbReference type="NCBI Taxonomy" id="10195"/>
    <lineage>
        <taxon>Eukaryota</taxon>
        <taxon>Metazoa</taxon>
        <taxon>Spiralia</taxon>
        <taxon>Gnathifera</taxon>
        <taxon>Rotifera</taxon>
        <taxon>Eurotatoria</taxon>
        <taxon>Monogononta</taxon>
        <taxon>Pseudotrocha</taxon>
        <taxon>Ploima</taxon>
        <taxon>Brachionidae</taxon>
        <taxon>Brachionus</taxon>
    </lineage>
</organism>
<gene>
    <name evidence="1" type="ORF">BpHYR1_008929</name>
</gene>
<reference evidence="1 2" key="1">
    <citation type="journal article" date="2018" name="Sci. Rep.">
        <title>Genomic signatures of local adaptation to the degree of environmental predictability in rotifers.</title>
        <authorList>
            <person name="Franch-Gras L."/>
            <person name="Hahn C."/>
            <person name="Garcia-Roger E.M."/>
            <person name="Carmona M.J."/>
            <person name="Serra M."/>
            <person name="Gomez A."/>
        </authorList>
    </citation>
    <scope>NUCLEOTIDE SEQUENCE [LARGE SCALE GENOMIC DNA]</scope>
    <source>
        <strain evidence="1">HYR1</strain>
    </source>
</reference>
<dbReference type="OrthoDB" id="10455001at2759"/>
<dbReference type="EMBL" id="REGN01003168">
    <property type="protein sequence ID" value="RNA24104.1"/>
    <property type="molecule type" value="Genomic_DNA"/>
</dbReference>
<dbReference type="Gene3D" id="3.30.40.10">
    <property type="entry name" value="Zinc/RING finger domain, C3HC4 (zinc finger)"/>
    <property type="match status" value="1"/>
</dbReference>
<accession>A0A3M7RKU4</accession>
<dbReference type="AlphaFoldDB" id="A0A3M7RKU4"/>
<dbReference type="Proteomes" id="UP000276133">
    <property type="component" value="Unassembled WGS sequence"/>
</dbReference>
<keyword evidence="2" id="KW-1185">Reference proteome</keyword>
<protein>
    <submittedName>
        <fullName evidence="1">Uncharacterized protein</fullName>
    </submittedName>
</protein>
<proteinExistence type="predicted"/>
<name>A0A3M7RKU4_BRAPC</name>
<sequence length="373" mass="43122">MSLQIIEELKKCFNCNSLIRIPKVLPCGQSICSNCSGTLSAFFCTYCRKEHILNDLVVNQAHYRFLELINKLSSSMTTEGLPEQRQNVTSARNDAVYDNDNSSSNKIAYLNNEFKYQISNLACFLRYRPIRKQIKVLNHNLVLLVTEVFHGKINTTYLQLISNNKIINETEINNHLVYFFACCANQKYILVVFSNGKKKFDFRLFDLDLNLIVQKDFFFEINKIIMNETNIYVLSDHEKTCIIEYGFELVKLAKFGQNKNPKRSFYIQGNVINVTPDKIFTKHESCINVLSKGKGEVLIKFNVDDLKSSCVFLDKMSNFLVYNGFSKLSLYNSTGELVIANKIRYPEQFEEFQLTQSGHFAFVNNSKNFILIL</sequence>
<comment type="caution">
    <text evidence="1">The sequence shown here is derived from an EMBL/GenBank/DDBJ whole genome shotgun (WGS) entry which is preliminary data.</text>
</comment>
<evidence type="ECO:0000313" key="1">
    <source>
        <dbReference type="EMBL" id="RNA24104.1"/>
    </source>
</evidence>